<feature type="transmembrane region" description="Helical" evidence="16">
    <location>
        <begin position="28"/>
        <end position="48"/>
    </location>
</feature>
<protein>
    <recommendedName>
        <fullName evidence="6">dolichyl-diphosphooligosaccharide--protein glycotransferase</fullName>
        <ecNumber evidence="6">2.4.99.18</ecNumber>
    </recommendedName>
</protein>
<comment type="cofactor">
    <cofactor evidence="2">
        <name>Mg(2+)</name>
        <dbReference type="ChEBI" id="CHEBI:18420"/>
    </cofactor>
</comment>
<evidence type="ECO:0000256" key="6">
    <source>
        <dbReference type="ARBA" id="ARBA00012605"/>
    </source>
</evidence>
<keyword evidence="10" id="KW-0479">Metal-binding</keyword>
<keyword evidence="9 16" id="KW-0812">Transmembrane</keyword>
<evidence type="ECO:0000256" key="7">
    <source>
        <dbReference type="ARBA" id="ARBA00022676"/>
    </source>
</evidence>
<dbReference type="PANTHER" id="PTHR13872:SF1">
    <property type="entry name" value="DOLICHYL-DIPHOSPHOOLIGOSACCHARIDE--PROTEIN GLYCOSYLTRANSFERASE SUBUNIT STT3B"/>
    <property type="match status" value="1"/>
</dbReference>
<evidence type="ECO:0000256" key="15">
    <source>
        <dbReference type="ARBA" id="ARBA00048829"/>
    </source>
</evidence>
<dbReference type="GO" id="GO:0043687">
    <property type="term" value="P:post-translational protein modification"/>
    <property type="evidence" value="ECO:0007669"/>
    <property type="project" value="TreeGrafter"/>
</dbReference>
<comment type="cofactor">
    <cofactor evidence="1">
        <name>Mn(2+)</name>
        <dbReference type="ChEBI" id="CHEBI:29035"/>
    </cofactor>
</comment>
<comment type="catalytic activity">
    <reaction evidence="15">
        <text>a di-trans,poly-cis-dolichyl diphosphooligosaccharide + L-asparaginyl-[protein] = N(4)-(oligosaccharide-(1-&gt;4)-N-acetyl-beta-D-glucosaminyl-(1-&gt;4)-N-acetyl-beta-D-glucosaminyl)-L-asparaginyl-[protein] + a di-trans,poly-cis-dolichyl diphosphate + H(+)</text>
        <dbReference type="Rhea" id="RHEA:22980"/>
        <dbReference type="Rhea" id="RHEA-COMP:12804"/>
        <dbReference type="Rhea" id="RHEA-COMP:12805"/>
        <dbReference type="Rhea" id="RHEA-COMP:19506"/>
        <dbReference type="Rhea" id="RHEA-COMP:19509"/>
        <dbReference type="ChEBI" id="CHEBI:15378"/>
        <dbReference type="ChEBI" id="CHEBI:50347"/>
        <dbReference type="ChEBI" id="CHEBI:57497"/>
        <dbReference type="ChEBI" id="CHEBI:57570"/>
        <dbReference type="ChEBI" id="CHEBI:132529"/>
        <dbReference type="EC" id="2.4.99.18"/>
    </reaction>
</comment>
<comment type="pathway">
    <text evidence="4">Protein modification; protein glycosylation.</text>
</comment>
<evidence type="ECO:0000256" key="2">
    <source>
        <dbReference type="ARBA" id="ARBA00001946"/>
    </source>
</evidence>
<keyword evidence="8" id="KW-0808">Transferase</keyword>
<evidence type="ECO:0000256" key="4">
    <source>
        <dbReference type="ARBA" id="ARBA00004922"/>
    </source>
</evidence>
<evidence type="ECO:0000256" key="3">
    <source>
        <dbReference type="ARBA" id="ARBA00004127"/>
    </source>
</evidence>
<evidence type="ECO:0000256" key="16">
    <source>
        <dbReference type="SAM" id="Phobius"/>
    </source>
</evidence>
<evidence type="ECO:0000256" key="9">
    <source>
        <dbReference type="ARBA" id="ARBA00022692"/>
    </source>
</evidence>
<dbReference type="GO" id="GO:0046872">
    <property type="term" value="F:metal ion binding"/>
    <property type="evidence" value="ECO:0007669"/>
    <property type="project" value="UniProtKB-KW"/>
</dbReference>
<evidence type="ECO:0000313" key="18">
    <source>
        <dbReference type="WBParaSite" id="BTMF_0000572801-mRNA-1"/>
    </source>
</evidence>
<keyword evidence="11" id="KW-0460">Magnesium</keyword>
<dbReference type="STRING" id="42155.A0A0R3QH68"/>
<dbReference type="InterPro" id="IPR048307">
    <property type="entry name" value="STT3_N"/>
</dbReference>
<evidence type="ECO:0000256" key="1">
    <source>
        <dbReference type="ARBA" id="ARBA00001936"/>
    </source>
</evidence>
<dbReference type="UniPathway" id="UPA00378"/>
<dbReference type="GO" id="GO:0018279">
    <property type="term" value="P:protein N-linked glycosylation via asparagine"/>
    <property type="evidence" value="ECO:0007669"/>
    <property type="project" value="TreeGrafter"/>
</dbReference>
<dbReference type="PANTHER" id="PTHR13872">
    <property type="entry name" value="DOLICHYL-DIPHOSPHOOLIGOSACCHARIDE--PROTEIN GLYCOSYLTRANSFERASE SUBUNIT"/>
    <property type="match status" value="1"/>
</dbReference>
<keyword evidence="7" id="KW-0328">Glycosyltransferase</keyword>
<evidence type="ECO:0000256" key="10">
    <source>
        <dbReference type="ARBA" id="ARBA00022723"/>
    </source>
</evidence>
<feature type="domain" description="Oligosaccharyl transferase STT3 N-terminal" evidence="17">
    <location>
        <begin position="34"/>
        <end position="150"/>
    </location>
</feature>
<evidence type="ECO:0000256" key="14">
    <source>
        <dbReference type="ARBA" id="ARBA00023211"/>
    </source>
</evidence>
<dbReference type="GO" id="GO:0004579">
    <property type="term" value="F:dolichyl-diphosphooligosaccharide-protein glycotransferase activity"/>
    <property type="evidence" value="ECO:0007669"/>
    <property type="project" value="UniProtKB-EC"/>
</dbReference>
<comment type="subcellular location">
    <subcellularLocation>
        <location evidence="3">Endomembrane system</location>
        <topology evidence="3">Multi-pass membrane protein</topology>
    </subcellularLocation>
</comment>
<dbReference type="GO" id="GO:0012505">
    <property type="term" value="C:endomembrane system"/>
    <property type="evidence" value="ECO:0007669"/>
    <property type="project" value="UniProtKB-SubCell"/>
</dbReference>
<evidence type="ECO:0000259" key="17">
    <source>
        <dbReference type="Pfam" id="PF02516"/>
    </source>
</evidence>
<keyword evidence="12 16" id="KW-1133">Transmembrane helix</keyword>
<dbReference type="Pfam" id="PF02516">
    <property type="entry name" value="STT3"/>
    <property type="match status" value="1"/>
</dbReference>
<sequence length="157" mass="17844">LQFLHMVDSVVTSTGPTESNKMLASNSLGITSLLTFIILVLAWLVGFASRLFAVIRFESIIHEFDPWFVHILFSSVFNYRSTHYMVEHGFYNFLNWFDERAWYPLGRIVGGTVYPGLMVTSGTIHYILSALNISVHIRDVCVFLAPTFSSRKLVSIC</sequence>
<organism evidence="18">
    <name type="scientific">Brugia timori</name>
    <dbReference type="NCBI Taxonomy" id="42155"/>
    <lineage>
        <taxon>Eukaryota</taxon>
        <taxon>Metazoa</taxon>
        <taxon>Ecdysozoa</taxon>
        <taxon>Nematoda</taxon>
        <taxon>Chromadorea</taxon>
        <taxon>Rhabditida</taxon>
        <taxon>Spirurina</taxon>
        <taxon>Spiruromorpha</taxon>
        <taxon>Filarioidea</taxon>
        <taxon>Onchocercidae</taxon>
        <taxon>Brugia</taxon>
    </lineage>
</organism>
<dbReference type="GO" id="GO:0016020">
    <property type="term" value="C:membrane"/>
    <property type="evidence" value="ECO:0007669"/>
    <property type="project" value="InterPro"/>
</dbReference>
<keyword evidence="13 16" id="KW-0472">Membrane</keyword>
<evidence type="ECO:0000256" key="5">
    <source>
        <dbReference type="ARBA" id="ARBA00010810"/>
    </source>
</evidence>
<dbReference type="EC" id="2.4.99.18" evidence="6"/>
<keyword evidence="14" id="KW-0464">Manganese</keyword>
<dbReference type="AlphaFoldDB" id="A0A0R3QH68"/>
<comment type="similarity">
    <text evidence="5">Belongs to the STT3 family.</text>
</comment>
<evidence type="ECO:0000256" key="11">
    <source>
        <dbReference type="ARBA" id="ARBA00022842"/>
    </source>
</evidence>
<accession>A0A0R3QH68</accession>
<name>A0A0R3QH68_9BILA</name>
<evidence type="ECO:0000256" key="12">
    <source>
        <dbReference type="ARBA" id="ARBA00022989"/>
    </source>
</evidence>
<reference evidence="18" key="1">
    <citation type="submission" date="2017-02" db="UniProtKB">
        <authorList>
            <consortium name="WormBaseParasite"/>
        </authorList>
    </citation>
    <scope>IDENTIFICATION</scope>
</reference>
<dbReference type="InterPro" id="IPR003674">
    <property type="entry name" value="Oligo_trans_STT3"/>
</dbReference>
<evidence type="ECO:0000256" key="8">
    <source>
        <dbReference type="ARBA" id="ARBA00022679"/>
    </source>
</evidence>
<dbReference type="WBParaSite" id="BTMF_0000572801-mRNA-1">
    <property type="protein sequence ID" value="BTMF_0000572801-mRNA-1"/>
    <property type="gene ID" value="BTMF_0000572801"/>
</dbReference>
<evidence type="ECO:0000256" key="13">
    <source>
        <dbReference type="ARBA" id="ARBA00023136"/>
    </source>
</evidence>
<proteinExistence type="inferred from homology"/>